<comment type="caution">
    <text evidence="1">The sequence shown here is derived from an EMBL/GenBank/DDBJ whole genome shotgun (WGS) entry which is preliminary data.</text>
</comment>
<reference evidence="1 2" key="1">
    <citation type="submission" date="2017-09" db="EMBL/GenBank/DDBJ databases">
        <title>Large-scale bioinformatics analysis of Bacillus genomes uncovers conserved roles of natural products in bacterial physiology.</title>
        <authorList>
            <consortium name="Agbiome Team Llc"/>
            <person name="Bleich R.M."/>
            <person name="Grubbs K.J."/>
            <person name="Santa Maria K.C."/>
            <person name="Allen S.E."/>
            <person name="Farag S."/>
            <person name="Shank E.A."/>
            <person name="Bowers A."/>
        </authorList>
    </citation>
    <scope>NUCLEOTIDE SEQUENCE [LARGE SCALE GENOMIC DNA]</scope>
    <source>
        <strain evidence="1 2">AFS037265</strain>
    </source>
</reference>
<dbReference type="Proteomes" id="UP000221918">
    <property type="component" value="Unassembled WGS sequence"/>
</dbReference>
<gene>
    <name evidence="1" type="ORF">COF81_19940</name>
</gene>
<dbReference type="EMBL" id="NUTL01000087">
    <property type="protein sequence ID" value="PHE92314.1"/>
    <property type="molecule type" value="Genomic_DNA"/>
</dbReference>
<proteinExistence type="predicted"/>
<evidence type="ECO:0000313" key="1">
    <source>
        <dbReference type="EMBL" id="PHE92314.1"/>
    </source>
</evidence>
<sequence>MLGSLITDKERHAELVNIVNRFFLFYFNVNSYLKYQLEHEVLRYFNTKEQMKKLQWDKLMMVKVIQKL</sequence>
<dbReference type="AlphaFoldDB" id="A0ABD6T4R3"/>
<accession>A0ABD6T4R3</accession>
<name>A0ABD6T4R3_9BACI</name>
<protein>
    <submittedName>
        <fullName evidence="1">Uncharacterized protein</fullName>
    </submittedName>
</protein>
<evidence type="ECO:0000313" key="2">
    <source>
        <dbReference type="Proteomes" id="UP000221918"/>
    </source>
</evidence>
<organism evidence="1 2">
    <name type="scientific">Bacillus pseudomycoides</name>
    <dbReference type="NCBI Taxonomy" id="64104"/>
    <lineage>
        <taxon>Bacteria</taxon>
        <taxon>Bacillati</taxon>
        <taxon>Bacillota</taxon>
        <taxon>Bacilli</taxon>
        <taxon>Bacillales</taxon>
        <taxon>Bacillaceae</taxon>
        <taxon>Bacillus</taxon>
        <taxon>Bacillus cereus group</taxon>
    </lineage>
</organism>